<proteinExistence type="predicted"/>
<sequence>MYAARSGSTQSPGHAGAFAYAADVVNDGDAISLVHPLPPLAPHTPDRPSTREQLARLEAVAHQELAELKRLLDARPAATRPADELLGMAWDLGLDGDALK</sequence>
<name>A0A7V8JN74_STEMA</name>
<dbReference type="EMBL" id="WNDS01000001">
    <property type="protein sequence ID" value="KAF1017174.1"/>
    <property type="molecule type" value="Genomic_DNA"/>
</dbReference>
<organism evidence="1 2">
    <name type="scientific">Stenotrophomonas maltophilia</name>
    <name type="common">Pseudomonas maltophilia</name>
    <name type="synonym">Xanthomonas maltophilia</name>
    <dbReference type="NCBI Taxonomy" id="40324"/>
    <lineage>
        <taxon>Bacteria</taxon>
        <taxon>Pseudomonadati</taxon>
        <taxon>Pseudomonadota</taxon>
        <taxon>Gammaproteobacteria</taxon>
        <taxon>Lysobacterales</taxon>
        <taxon>Lysobacteraceae</taxon>
        <taxon>Stenotrophomonas</taxon>
        <taxon>Stenotrophomonas maltophilia group</taxon>
    </lineage>
</organism>
<protein>
    <submittedName>
        <fullName evidence="1">Uncharacterized protein</fullName>
    </submittedName>
</protein>
<comment type="caution">
    <text evidence="1">The sequence shown here is derived from an EMBL/GenBank/DDBJ whole genome shotgun (WGS) entry which is preliminary data.</text>
</comment>
<gene>
    <name evidence="1" type="ORF">GAK31_00433</name>
</gene>
<accession>A0A7V8JN74</accession>
<dbReference type="AlphaFoldDB" id="A0A7V8JN74"/>
<evidence type="ECO:0000313" key="2">
    <source>
        <dbReference type="Proteomes" id="UP000487117"/>
    </source>
</evidence>
<dbReference type="Proteomes" id="UP000487117">
    <property type="component" value="Unassembled WGS sequence"/>
</dbReference>
<evidence type="ECO:0000313" key="1">
    <source>
        <dbReference type="EMBL" id="KAF1017174.1"/>
    </source>
</evidence>
<reference evidence="2" key="1">
    <citation type="journal article" date="2020" name="MBio">
        <title>Horizontal gene transfer to a defensive symbiont with a reduced genome amongst a multipartite beetle microbiome.</title>
        <authorList>
            <person name="Waterworth S.C."/>
            <person name="Florez L.V."/>
            <person name="Rees E.R."/>
            <person name="Hertweck C."/>
            <person name="Kaltenpoth M."/>
            <person name="Kwan J.C."/>
        </authorList>
    </citation>
    <scope>NUCLEOTIDE SEQUENCE [LARGE SCALE GENOMIC DNA]</scope>
</reference>